<proteinExistence type="predicted"/>
<dbReference type="Gene3D" id="3.40.50.300">
    <property type="entry name" value="P-loop containing nucleotide triphosphate hydrolases"/>
    <property type="match status" value="2"/>
</dbReference>
<dbReference type="PRINTS" id="PR00449">
    <property type="entry name" value="RASTRNSFRMNG"/>
</dbReference>
<dbReference type="GO" id="GO:0003924">
    <property type="term" value="F:GTPase activity"/>
    <property type="evidence" value="ECO:0007669"/>
    <property type="project" value="InterPro"/>
</dbReference>
<dbReference type="SMART" id="SM00175">
    <property type="entry name" value="RAB"/>
    <property type="match status" value="1"/>
</dbReference>
<dbReference type="SMART" id="SM00173">
    <property type="entry name" value="RAS"/>
    <property type="match status" value="1"/>
</dbReference>
<evidence type="ECO:0000313" key="4">
    <source>
        <dbReference type="Proteomes" id="UP000618746"/>
    </source>
</evidence>
<keyword evidence="2" id="KW-0342">GTP-binding</keyword>
<dbReference type="InterPro" id="IPR001806">
    <property type="entry name" value="Small_GTPase"/>
</dbReference>
<dbReference type="Pfam" id="PF00071">
    <property type="entry name" value="Ras"/>
    <property type="match status" value="2"/>
</dbReference>
<dbReference type="SUPFAM" id="SSF52540">
    <property type="entry name" value="P-loop containing nucleoside triphosphate hydrolases"/>
    <property type="match status" value="1"/>
</dbReference>
<dbReference type="InterPro" id="IPR050209">
    <property type="entry name" value="Rab_GTPases_membrane_traffic"/>
</dbReference>
<dbReference type="AlphaFoldDB" id="A0A852JL28"/>
<dbReference type="GO" id="GO:0005525">
    <property type="term" value="F:GTP binding"/>
    <property type="evidence" value="ECO:0007669"/>
    <property type="project" value="UniProtKB-KW"/>
</dbReference>
<evidence type="ECO:0000256" key="2">
    <source>
        <dbReference type="ARBA" id="ARBA00023134"/>
    </source>
</evidence>
<dbReference type="PANTHER" id="PTHR47979">
    <property type="entry name" value="DRAB11-RELATED"/>
    <property type="match status" value="1"/>
</dbReference>
<evidence type="ECO:0000313" key="3">
    <source>
        <dbReference type="EMBL" id="NXX65986.1"/>
    </source>
</evidence>
<dbReference type="EMBL" id="WBNQ01019997">
    <property type="protein sequence ID" value="NXX65986.1"/>
    <property type="molecule type" value="Genomic_DNA"/>
</dbReference>
<evidence type="ECO:0000256" key="1">
    <source>
        <dbReference type="ARBA" id="ARBA00022741"/>
    </source>
</evidence>
<dbReference type="PROSITE" id="PS51419">
    <property type="entry name" value="RAB"/>
    <property type="match status" value="1"/>
</dbReference>
<protein>
    <submittedName>
        <fullName evidence="3">RAB43 protein</fullName>
    </submittedName>
</protein>
<accession>A0A852JL28</accession>
<reference evidence="3" key="1">
    <citation type="submission" date="2020-02" db="EMBL/GenBank/DDBJ databases">
        <title>Bird 10,000 Genomes (B10K) Project - Family phase.</title>
        <authorList>
            <person name="Zhang G."/>
        </authorList>
    </citation>
    <scope>NUCLEOTIDE SEQUENCE</scope>
    <source>
        <strain evidence="3">B10K-DU-023-52</strain>
        <tissue evidence="3">Mixed tissue sample</tissue>
    </source>
</reference>
<name>A0A852JL28_SPIPA</name>
<sequence length="211" mass="23226">EESYDFLFKLVLIGDASVGKTCLVQRFKTGAFSERQGSTIGVDFTMKSLEIQGKRVKRNTGWKGLGRLSSPGSCSLSQAGQGLFSHNLKIYRMEILHLPRATKPLLPSPSCGTNKQIQIPVLFPFPPGNKSDLSDLREVQLEEAQSLAERYDNIICAIETSAKDSSNVEEAFVKMATELMMRHGGPMFSEKNTDSIKLDSKDVVEGWGCGC</sequence>
<organism evidence="3 4">
    <name type="scientific">Spizella passerina</name>
    <name type="common">Chipping sparrow</name>
    <dbReference type="NCBI Taxonomy" id="40210"/>
    <lineage>
        <taxon>Eukaryota</taxon>
        <taxon>Metazoa</taxon>
        <taxon>Chordata</taxon>
        <taxon>Craniata</taxon>
        <taxon>Vertebrata</taxon>
        <taxon>Euteleostomi</taxon>
        <taxon>Archelosauria</taxon>
        <taxon>Archosauria</taxon>
        <taxon>Dinosauria</taxon>
        <taxon>Saurischia</taxon>
        <taxon>Theropoda</taxon>
        <taxon>Coelurosauria</taxon>
        <taxon>Aves</taxon>
        <taxon>Neognathae</taxon>
        <taxon>Neoaves</taxon>
        <taxon>Telluraves</taxon>
        <taxon>Australaves</taxon>
        <taxon>Passeriformes</taxon>
        <taxon>Passerellidae</taxon>
        <taxon>Spizella</taxon>
    </lineage>
</organism>
<comment type="caution">
    <text evidence="3">The sequence shown here is derived from an EMBL/GenBank/DDBJ whole genome shotgun (WGS) entry which is preliminary data.</text>
</comment>
<keyword evidence="4" id="KW-1185">Reference proteome</keyword>
<dbReference type="Proteomes" id="UP000618746">
    <property type="component" value="Unassembled WGS sequence"/>
</dbReference>
<dbReference type="OrthoDB" id="9989112at2759"/>
<gene>
    <name evidence="3" type="primary">Rab43</name>
    <name evidence="3" type="ORF">SPIPAS_R00673</name>
</gene>
<keyword evidence="1" id="KW-0547">Nucleotide-binding</keyword>
<dbReference type="InterPro" id="IPR027417">
    <property type="entry name" value="P-loop_NTPase"/>
</dbReference>
<feature type="non-terminal residue" evidence="3">
    <location>
        <position position="1"/>
    </location>
</feature>
<feature type="non-terminal residue" evidence="3">
    <location>
        <position position="211"/>
    </location>
</feature>